<comment type="caution">
    <text evidence="3">The sequence shown here is derived from an EMBL/GenBank/DDBJ whole genome shotgun (WGS) entry which is preliminary data.</text>
</comment>
<evidence type="ECO:0000313" key="3">
    <source>
        <dbReference type="EMBL" id="MBB5135375.1"/>
    </source>
</evidence>
<reference evidence="3 4" key="1">
    <citation type="submission" date="2020-08" db="EMBL/GenBank/DDBJ databases">
        <title>Genomic Encyclopedia of Type Strains, Phase IV (KMG-IV): sequencing the most valuable type-strain genomes for metagenomic binning, comparative biology and taxonomic classification.</title>
        <authorList>
            <person name="Goeker M."/>
        </authorList>
    </citation>
    <scope>NUCLEOTIDE SEQUENCE [LARGE SCALE GENOMIC DNA]</scope>
    <source>
        <strain evidence="3 4">DSM 45615</strain>
    </source>
</reference>
<keyword evidence="4" id="KW-1185">Reference proteome</keyword>
<organism evidence="3 4">
    <name type="scientific">Thermocatellispora tengchongensis</name>
    <dbReference type="NCBI Taxonomy" id="1073253"/>
    <lineage>
        <taxon>Bacteria</taxon>
        <taxon>Bacillati</taxon>
        <taxon>Actinomycetota</taxon>
        <taxon>Actinomycetes</taxon>
        <taxon>Streptosporangiales</taxon>
        <taxon>Streptosporangiaceae</taxon>
        <taxon>Thermocatellispora</taxon>
    </lineage>
</organism>
<dbReference type="Proteomes" id="UP000578449">
    <property type="component" value="Unassembled WGS sequence"/>
</dbReference>
<keyword evidence="2" id="KW-1133">Transmembrane helix</keyword>
<evidence type="ECO:0000313" key="4">
    <source>
        <dbReference type="Proteomes" id="UP000578449"/>
    </source>
</evidence>
<accession>A0A840PH64</accession>
<evidence type="ECO:0008006" key="5">
    <source>
        <dbReference type="Google" id="ProtNLM"/>
    </source>
</evidence>
<dbReference type="AlphaFoldDB" id="A0A840PH64"/>
<feature type="region of interest" description="Disordered" evidence="1">
    <location>
        <begin position="204"/>
        <end position="225"/>
    </location>
</feature>
<evidence type="ECO:0000256" key="2">
    <source>
        <dbReference type="SAM" id="Phobius"/>
    </source>
</evidence>
<feature type="compositionally biased region" description="Gly residues" evidence="1">
    <location>
        <begin position="207"/>
        <end position="217"/>
    </location>
</feature>
<evidence type="ECO:0000256" key="1">
    <source>
        <dbReference type="SAM" id="MobiDB-lite"/>
    </source>
</evidence>
<feature type="transmembrane region" description="Helical" evidence="2">
    <location>
        <begin position="20"/>
        <end position="40"/>
    </location>
</feature>
<name>A0A840PH64_9ACTN</name>
<dbReference type="Gene3D" id="3.20.20.80">
    <property type="entry name" value="Glycosidases"/>
    <property type="match status" value="1"/>
</dbReference>
<gene>
    <name evidence="3" type="ORF">HNP84_005111</name>
</gene>
<dbReference type="RefSeq" id="WP_185052293.1">
    <property type="nucleotide sequence ID" value="NZ_BAABIX010000046.1"/>
</dbReference>
<dbReference type="PANTHER" id="PTHR42976">
    <property type="entry name" value="BIFUNCTIONAL CHITINASE/LYSOZYME-RELATED"/>
    <property type="match status" value="1"/>
</dbReference>
<protein>
    <recommendedName>
        <fullName evidence="5">GH18 domain-containing protein</fullName>
    </recommendedName>
</protein>
<dbReference type="PANTHER" id="PTHR42976:SF1">
    <property type="entry name" value="GH18 DOMAIN-CONTAINING PROTEIN-RELATED"/>
    <property type="match status" value="1"/>
</dbReference>
<keyword evidence="2" id="KW-0812">Transmembrane</keyword>
<keyword evidence="2" id="KW-0472">Membrane</keyword>
<dbReference type="EMBL" id="JACHGN010000010">
    <property type="protein sequence ID" value="MBB5135375.1"/>
    <property type="molecule type" value="Genomic_DNA"/>
</dbReference>
<dbReference type="InterPro" id="IPR052750">
    <property type="entry name" value="GH18_Chitinase"/>
</dbReference>
<sequence length="395" mass="40659">MPVPTDDSRRGGLPGTPPRFVVVLASAGLVALTGAAVWLLPAEAGPPGGLAAGSTAPAVGSATELAGMERQRRLVVLPPERRPSGYVTYVHTASEPRFSPAAEMRRTGVRWYALGHLTAGPDGCTPKWGGTTDQGRDPVANRLARLRAAGGDVSLLFGGGGGRELAETCADTRALTAAYRRVIGAFDPPHIDFELAAPPASVPLPAGSGGAATGPGQGDPRPMGTALPLPPQGAAAAQREPASAVRRARALRALKRQAMSEGRSLDVGFTVPAGASGLAEGHRAVLRATRGAGGPVDTVTLLVPLRRTPDSSQLRRLAESVRVSRAQIAADLGLSPLDASRRIALTPVLAGPGDLSPMEARKLSAYAMRNQLAWLSLRGARPAEAVVRTLSSAHL</sequence>
<proteinExistence type="predicted"/>